<dbReference type="InterPro" id="IPR004712">
    <property type="entry name" value="Na+/H+_antiporter_fungi"/>
</dbReference>
<accession>A0A365MTP5</accession>
<evidence type="ECO:0000256" key="2">
    <source>
        <dbReference type="ARBA" id="ARBA00022692"/>
    </source>
</evidence>
<name>A0A365MTP5_GIBIN</name>
<feature type="domain" description="Cation/H+ exchanger transmembrane" evidence="7">
    <location>
        <begin position="225"/>
        <end position="447"/>
    </location>
</feature>
<feature type="transmembrane region" description="Helical" evidence="6">
    <location>
        <begin position="383"/>
        <end position="401"/>
    </location>
</feature>
<keyword evidence="4 6" id="KW-0472">Membrane</keyword>
<dbReference type="GO" id="GO:0015385">
    <property type="term" value="F:sodium:proton antiporter activity"/>
    <property type="evidence" value="ECO:0007669"/>
    <property type="project" value="InterPro"/>
</dbReference>
<feature type="transmembrane region" description="Helical" evidence="6">
    <location>
        <begin position="319"/>
        <end position="336"/>
    </location>
</feature>
<dbReference type="Pfam" id="PF00999">
    <property type="entry name" value="Na_H_Exchanger"/>
    <property type="match status" value="2"/>
</dbReference>
<reference evidence="8 9" key="1">
    <citation type="submission" date="2017-12" db="EMBL/GenBank/DDBJ databases">
        <title>Genome sequence of the mycotoxigenic crop pathogen Fusarium proliferatum, strain ITEM 2341 from Date Palm.</title>
        <authorList>
            <person name="Almiman B.F."/>
            <person name="Shittu T.A."/>
            <person name="Muthumeenakshi S."/>
            <person name="Baroncelli R."/>
            <person name="Sreenivasaprasada S."/>
        </authorList>
    </citation>
    <scope>NUCLEOTIDE SEQUENCE [LARGE SCALE GENOMIC DNA]</scope>
    <source>
        <strain evidence="8 9">ITEM 2341</strain>
    </source>
</reference>
<feature type="transmembrane region" description="Helical" evidence="6">
    <location>
        <begin position="429"/>
        <end position="451"/>
    </location>
</feature>
<proteinExistence type="predicted"/>
<dbReference type="GO" id="GO:0036376">
    <property type="term" value="P:sodium ion export across plasma membrane"/>
    <property type="evidence" value="ECO:0007669"/>
    <property type="project" value="InterPro"/>
</dbReference>
<feature type="domain" description="Cation/H+ exchanger transmembrane" evidence="7">
    <location>
        <begin position="22"/>
        <end position="155"/>
    </location>
</feature>
<sequence length="538" mass="58359">MPVLNLSELNIVLSVLGAFTILYGIISVKIKQAWYLGEALPAVFIGVILGPLAAKFIESEKWGSAEPGQTNAITLGVARVMIGVQLVIAGYQLPAKYGLARWKEMALCLLPIMTVMWLCTTACIMLTIPKLTLLAALVIGSCVTCTDPILSQAIAKGPFADKYSLVHYARSSLPKRHADIPGAAAKAGAAGEAGHSHTHALMARAGEVGRLGGGVGVALTEWFVETWLYTIVLSIAYGAVVGYGSCKAVRLALRWKWIDNESYVLFPTALGLFIVGTCGALSTDDLLACFVAGCALNWDGHYLRETELRHDEVNSCVDVLLNFGGFMYIGAILPWSDFNDPTGTGITWGRLLGLGLLVLIFRRLPAIFAFYKLMPGVCKNWKEALFMGYFGPIGAGAVFYVEHARHLFPHDGEGDEEETNLVRAMGPTVYWLVLFSIIVHGLSIPALNVFYHYTGKAPIKEDAVELRRISMQVATPANAVAGDKDTFIAYNRFSRHVDANAIGLPVSRSANEDHEFSDDEDLGKERQSPKKKGGLTFV</sequence>
<keyword evidence="3 6" id="KW-1133">Transmembrane helix</keyword>
<feature type="compositionally biased region" description="Basic residues" evidence="5">
    <location>
        <begin position="529"/>
        <end position="538"/>
    </location>
</feature>
<feature type="transmembrane region" description="Helical" evidence="6">
    <location>
        <begin position="73"/>
        <end position="93"/>
    </location>
</feature>
<dbReference type="EMBL" id="PKMI01000041">
    <property type="protein sequence ID" value="RBA11855.1"/>
    <property type="molecule type" value="Genomic_DNA"/>
</dbReference>
<evidence type="ECO:0000256" key="5">
    <source>
        <dbReference type="SAM" id="MobiDB-lite"/>
    </source>
</evidence>
<evidence type="ECO:0000256" key="3">
    <source>
        <dbReference type="ARBA" id="ARBA00022989"/>
    </source>
</evidence>
<protein>
    <recommendedName>
        <fullName evidence="7">Cation/H+ exchanger transmembrane domain-containing protein</fullName>
    </recommendedName>
</protein>
<dbReference type="Proteomes" id="UP000251714">
    <property type="component" value="Unassembled WGS sequence"/>
</dbReference>
<feature type="transmembrane region" description="Helical" evidence="6">
    <location>
        <begin position="6"/>
        <end position="26"/>
    </location>
</feature>
<evidence type="ECO:0000313" key="9">
    <source>
        <dbReference type="Proteomes" id="UP000251714"/>
    </source>
</evidence>
<keyword evidence="2 6" id="KW-0812">Transmembrane</keyword>
<evidence type="ECO:0000256" key="4">
    <source>
        <dbReference type="ARBA" id="ARBA00023136"/>
    </source>
</evidence>
<dbReference type="GO" id="GO:0042391">
    <property type="term" value="P:regulation of membrane potential"/>
    <property type="evidence" value="ECO:0007669"/>
    <property type="project" value="InterPro"/>
</dbReference>
<dbReference type="GO" id="GO:0120029">
    <property type="term" value="P:proton export across plasma membrane"/>
    <property type="evidence" value="ECO:0007669"/>
    <property type="project" value="InterPro"/>
</dbReference>
<dbReference type="InterPro" id="IPR006153">
    <property type="entry name" value="Cation/H_exchanger_TM"/>
</dbReference>
<feature type="transmembrane region" description="Helical" evidence="6">
    <location>
        <begin position="227"/>
        <end position="246"/>
    </location>
</feature>
<evidence type="ECO:0000313" key="8">
    <source>
        <dbReference type="EMBL" id="RBA11855.1"/>
    </source>
</evidence>
<evidence type="ECO:0000256" key="6">
    <source>
        <dbReference type="SAM" id="Phobius"/>
    </source>
</evidence>
<gene>
    <name evidence="8" type="ORF">FPRO05_14171</name>
</gene>
<dbReference type="PANTHER" id="PTHR31382:SF3">
    <property type="entry name" value="SODIUM ION_PROTON EXCHANGER (EUROFUNG)"/>
    <property type="match status" value="1"/>
</dbReference>
<feature type="transmembrane region" description="Helical" evidence="6">
    <location>
        <begin position="33"/>
        <end position="53"/>
    </location>
</feature>
<organism evidence="8 9">
    <name type="scientific">Gibberella intermedia</name>
    <name type="common">Bulb rot disease fungus</name>
    <name type="synonym">Fusarium proliferatum</name>
    <dbReference type="NCBI Taxonomy" id="948311"/>
    <lineage>
        <taxon>Eukaryota</taxon>
        <taxon>Fungi</taxon>
        <taxon>Dikarya</taxon>
        <taxon>Ascomycota</taxon>
        <taxon>Pezizomycotina</taxon>
        <taxon>Sordariomycetes</taxon>
        <taxon>Hypocreomycetidae</taxon>
        <taxon>Hypocreales</taxon>
        <taxon>Nectriaceae</taxon>
        <taxon>Fusarium</taxon>
        <taxon>Fusarium fujikuroi species complex</taxon>
    </lineage>
</organism>
<feature type="transmembrane region" description="Helical" evidence="6">
    <location>
        <begin position="105"/>
        <end position="128"/>
    </location>
</feature>
<dbReference type="PANTHER" id="PTHR31382">
    <property type="entry name" value="NA(+)/H(+) ANTIPORTER"/>
    <property type="match status" value="1"/>
</dbReference>
<evidence type="ECO:0000256" key="1">
    <source>
        <dbReference type="ARBA" id="ARBA00004141"/>
    </source>
</evidence>
<comment type="caution">
    <text evidence="8">The sequence shown here is derived from an EMBL/GenBank/DDBJ whole genome shotgun (WGS) entry which is preliminary data.</text>
</comment>
<evidence type="ECO:0000259" key="7">
    <source>
        <dbReference type="Pfam" id="PF00999"/>
    </source>
</evidence>
<feature type="region of interest" description="Disordered" evidence="5">
    <location>
        <begin position="510"/>
        <end position="538"/>
    </location>
</feature>
<dbReference type="AlphaFoldDB" id="A0A365MTP5"/>
<dbReference type="GO" id="GO:0005886">
    <property type="term" value="C:plasma membrane"/>
    <property type="evidence" value="ECO:0007669"/>
    <property type="project" value="InterPro"/>
</dbReference>
<feature type="transmembrane region" description="Helical" evidence="6">
    <location>
        <begin position="348"/>
        <end position="371"/>
    </location>
</feature>
<comment type="subcellular location">
    <subcellularLocation>
        <location evidence="1">Membrane</location>
        <topology evidence="1">Multi-pass membrane protein</topology>
    </subcellularLocation>
</comment>